<dbReference type="PANTHER" id="PTHR43025">
    <property type="entry name" value="MONOGALACTOSYLDIACYLGLYCEROL SYNTHASE"/>
    <property type="match status" value="1"/>
</dbReference>
<dbReference type="EC" id="2.4.1.46" evidence="2"/>
<comment type="caution">
    <text evidence="9">The sequence shown here is derived from an EMBL/GenBank/DDBJ whole genome shotgun (WGS) entry which is preliminary data.</text>
</comment>
<sequence length="661" mass="71188">MLLKEGRSRVMSKIMAKLSKETRRASSDPEAVASEGGGGSLSSSAPPAESRDLSTSQHSNKAGGGEKSTTEEVGAVNVALQIADPINHPRALKVLFLSSDTGGGHRASATSLAQQFEQLFPGSSYALCDIMQLDGPPPYNTLVKTYKHLSAHPQQWKLVYNVSNTRAYEMLADVHMKSAMERSVRRRIQSYDPDVVVSVHPLMTNVPVLACRNIAKETGKHLPIFTVCTDLGSAHSMWFANGVEKLFVASDAIRDLAMQRGKVPIEKIVMSGLPIRHDFAVQAEKMGDRHNPEGREYRNFVRDQLGLGSYVDHRTVLVMGGGEGCGRLSNIVDALYLQFVERGMEALILVVCGRNESLKDSLAKRDWEGMHQKYLLARTSGADFDNCVGLLSDVGCIDGGYMAHHLRRIISTPVLPSMGLAGLTYTNSPFSSFNSTSTDANTTAVYQDNNGQAVSLPPTRSASPSDSVEVVTKSTAARNNLHDLDALLKPLTSNDFEVGQESSTSTDGGNIDSKSSSSLLESHVKVIGLGFITNMAEYMVATDVLVSKAGPGTIAEAASLSLPVMLTSFLPGQEEGNVDYVVEGKFGTFVSDSDPQAISDVVAGWLMDGEALREMSNNARMRGKPDAAAEIVDAIGESALRWKHGSEEIEVLEEESIGAME</sequence>
<comment type="similarity">
    <text evidence="1">Belongs to the glycosyltransferase 28 family.</text>
</comment>
<accession>A0ABD3MKT4</accession>
<evidence type="ECO:0000313" key="9">
    <source>
        <dbReference type="EMBL" id="KAL3764659.1"/>
    </source>
</evidence>
<name>A0ABD3MKT4_9STRA</name>
<feature type="compositionally biased region" description="Basic and acidic residues" evidence="6">
    <location>
        <begin position="18"/>
        <end position="27"/>
    </location>
</feature>
<dbReference type="Gene3D" id="3.40.50.2000">
    <property type="entry name" value="Glycogen Phosphorylase B"/>
    <property type="match status" value="1"/>
</dbReference>
<evidence type="ECO:0000259" key="8">
    <source>
        <dbReference type="Pfam" id="PF06925"/>
    </source>
</evidence>
<reference evidence="9 10" key="1">
    <citation type="submission" date="2024-10" db="EMBL/GenBank/DDBJ databases">
        <title>Updated reference genomes for cyclostephanoid diatoms.</title>
        <authorList>
            <person name="Roberts W.R."/>
            <person name="Alverson A.J."/>
        </authorList>
    </citation>
    <scope>NUCLEOTIDE SEQUENCE [LARGE SCALE GENOMIC DNA]</scope>
    <source>
        <strain evidence="9 10">AJA276-08</strain>
    </source>
</reference>
<dbReference type="PANTHER" id="PTHR43025:SF3">
    <property type="entry name" value="MONOGALACTOSYLDIACYLGLYCEROL SYNTHASE 1, CHLOROPLASTIC"/>
    <property type="match status" value="1"/>
</dbReference>
<protein>
    <recommendedName>
        <fullName evidence="2">monogalactosyldiacylglycerol synthase</fullName>
        <ecNumber evidence="2">2.4.1.46</ecNumber>
    </recommendedName>
</protein>
<evidence type="ECO:0000259" key="7">
    <source>
        <dbReference type="Pfam" id="PF04101"/>
    </source>
</evidence>
<keyword evidence="3" id="KW-0328">Glycosyltransferase</keyword>
<feature type="region of interest" description="Disordered" evidence="6">
    <location>
        <begin position="497"/>
        <end position="516"/>
    </location>
</feature>
<dbReference type="EMBL" id="JALLAZ020001767">
    <property type="protein sequence ID" value="KAL3764659.1"/>
    <property type="molecule type" value="Genomic_DNA"/>
</dbReference>
<proteinExistence type="inferred from homology"/>
<dbReference type="Pfam" id="PF04101">
    <property type="entry name" value="Glyco_tran_28_C"/>
    <property type="match status" value="1"/>
</dbReference>
<dbReference type="Proteomes" id="UP001530315">
    <property type="component" value="Unassembled WGS sequence"/>
</dbReference>
<dbReference type="InterPro" id="IPR050519">
    <property type="entry name" value="Glycosyltransf_28_UgtP"/>
</dbReference>
<comment type="subcellular location">
    <subcellularLocation>
        <location evidence="5">Plastid</location>
        <location evidence="5">Chloroplast membrane</location>
    </subcellularLocation>
</comment>
<evidence type="ECO:0000256" key="6">
    <source>
        <dbReference type="SAM" id="MobiDB-lite"/>
    </source>
</evidence>
<feature type="domain" description="Diacylglycerol glucosyltransferase N-terminal" evidence="8">
    <location>
        <begin position="105"/>
        <end position="275"/>
    </location>
</feature>
<evidence type="ECO:0000256" key="2">
    <source>
        <dbReference type="ARBA" id="ARBA00012615"/>
    </source>
</evidence>
<gene>
    <name evidence="9" type="ORF">ACHAW5_000290</name>
</gene>
<dbReference type="InterPro" id="IPR009695">
    <property type="entry name" value="Diacylglyc_glucosyltr_N"/>
</dbReference>
<feature type="region of interest" description="Disordered" evidence="6">
    <location>
        <begin position="1"/>
        <end position="71"/>
    </location>
</feature>
<evidence type="ECO:0000256" key="5">
    <source>
        <dbReference type="ARBA" id="ARBA00046299"/>
    </source>
</evidence>
<feature type="compositionally biased region" description="Polar residues" evidence="6">
    <location>
        <begin position="497"/>
        <end position="508"/>
    </location>
</feature>
<dbReference type="InterPro" id="IPR007235">
    <property type="entry name" value="Glyco_trans_28_C"/>
</dbReference>
<evidence type="ECO:0000313" key="10">
    <source>
        <dbReference type="Proteomes" id="UP001530315"/>
    </source>
</evidence>
<dbReference type="GO" id="GO:0031969">
    <property type="term" value="C:chloroplast membrane"/>
    <property type="evidence" value="ECO:0007669"/>
    <property type="project" value="UniProtKB-SubCell"/>
</dbReference>
<evidence type="ECO:0000256" key="4">
    <source>
        <dbReference type="ARBA" id="ARBA00022679"/>
    </source>
</evidence>
<keyword evidence="10" id="KW-1185">Reference proteome</keyword>
<feature type="domain" description="Glycosyl transferase family 28 C-terminal" evidence="7">
    <location>
        <begin position="514"/>
        <end position="630"/>
    </location>
</feature>
<organism evidence="9 10">
    <name type="scientific">Stephanodiscus triporus</name>
    <dbReference type="NCBI Taxonomy" id="2934178"/>
    <lineage>
        <taxon>Eukaryota</taxon>
        <taxon>Sar</taxon>
        <taxon>Stramenopiles</taxon>
        <taxon>Ochrophyta</taxon>
        <taxon>Bacillariophyta</taxon>
        <taxon>Coscinodiscophyceae</taxon>
        <taxon>Thalassiosirophycidae</taxon>
        <taxon>Stephanodiscales</taxon>
        <taxon>Stephanodiscaceae</taxon>
        <taxon>Stephanodiscus</taxon>
    </lineage>
</organism>
<dbReference type="SUPFAM" id="SSF53756">
    <property type="entry name" value="UDP-Glycosyltransferase/glycogen phosphorylase"/>
    <property type="match status" value="2"/>
</dbReference>
<dbReference type="AlphaFoldDB" id="A0ABD3MKT4"/>
<evidence type="ECO:0000256" key="1">
    <source>
        <dbReference type="ARBA" id="ARBA00006962"/>
    </source>
</evidence>
<evidence type="ECO:0000256" key="3">
    <source>
        <dbReference type="ARBA" id="ARBA00022676"/>
    </source>
</evidence>
<dbReference type="Pfam" id="PF06925">
    <property type="entry name" value="MGDG_synth"/>
    <property type="match status" value="1"/>
</dbReference>
<feature type="region of interest" description="Disordered" evidence="6">
    <location>
        <begin position="448"/>
        <end position="467"/>
    </location>
</feature>
<dbReference type="GO" id="GO:0046509">
    <property type="term" value="F:1,2-diacylglycerol 3-beta-galactosyltransferase activity"/>
    <property type="evidence" value="ECO:0007669"/>
    <property type="project" value="UniProtKB-EC"/>
</dbReference>
<keyword evidence="4" id="KW-0808">Transferase</keyword>